<comment type="caution">
    <text evidence="1">The sequence shown here is derived from an EMBL/GenBank/DDBJ whole genome shotgun (WGS) entry which is preliminary data.</text>
</comment>
<dbReference type="Pfam" id="PF12658">
    <property type="entry name" value="Ten1"/>
    <property type="match status" value="1"/>
</dbReference>
<dbReference type="Gene3D" id="2.40.50.140">
    <property type="entry name" value="Nucleic acid-binding proteins"/>
    <property type="match status" value="1"/>
</dbReference>
<accession>A0ABR1F3L2</accession>
<evidence type="ECO:0000313" key="2">
    <source>
        <dbReference type="Proteomes" id="UP001498771"/>
    </source>
</evidence>
<evidence type="ECO:0000313" key="1">
    <source>
        <dbReference type="EMBL" id="KAK7204434.1"/>
    </source>
</evidence>
<dbReference type="RefSeq" id="XP_064767467.1">
    <property type="nucleotide sequence ID" value="XM_064911152.1"/>
</dbReference>
<organism evidence="1 2">
    <name type="scientific">Myxozyma melibiosi</name>
    <dbReference type="NCBI Taxonomy" id="54550"/>
    <lineage>
        <taxon>Eukaryota</taxon>
        <taxon>Fungi</taxon>
        <taxon>Dikarya</taxon>
        <taxon>Ascomycota</taxon>
        <taxon>Saccharomycotina</taxon>
        <taxon>Lipomycetes</taxon>
        <taxon>Lipomycetales</taxon>
        <taxon>Lipomycetaceae</taxon>
        <taxon>Myxozyma</taxon>
    </lineage>
</organism>
<gene>
    <name evidence="1" type="ORF">BZA70DRAFT_268272</name>
</gene>
<keyword evidence="2" id="KW-1185">Reference proteome</keyword>
<proteinExistence type="predicted"/>
<dbReference type="Proteomes" id="UP001498771">
    <property type="component" value="Unassembled WGS sequence"/>
</dbReference>
<dbReference type="InterPro" id="IPR012340">
    <property type="entry name" value="NA-bd_OB-fold"/>
</dbReference>
<dbReference type="InterPro" id="IPR024222">
    <property type="entry name" value="Ten1_fungal"/>
</dbReference>
<sequence>MDTLPSSQSDIGEFTVASLITTVPLLVTLYTNRRGQSLAESQDPLAVRHRNDGLRRFRVLGQVADYDPANAILMLEDYDDLRLMDSAEEEKYSAVDLLHADDKRVQQRYRIIVSLENVVLDSRFDHACTQKGTWINVIGRLGLSADDEGSEARECDDCSTVCFCARDLELVASFIWACDTVLIDETRDIFRKLIRQREVVKRSPYC</sequence>
<dbReference type="EMBL" id="JBBJBU010000008">
    <property type="protein sequence ID" value="KAK7204434.1"/>
    <property type="molecule type" value="Genomic_DNA"/>
</dbReference>
<name>A0ABR1F3L2_9ASCO</name>
<protein>
    <recommendedName>
        <fullName evidence="3">Telomere replication protein EST3</fullName>
    </recommendedName>
</protein>
<dbReference type="GeneID" id="90036664"/>
<evidence type="ECO:0008006" key="3">
    <source>
        <dbReference type="Google" id="ProtNLM"/>
    </source>
</evidence>
<reference evidence="1 2" key="1">
    <citation type="submission" date="2024-03" db="EMBL/GenBank/DDBJ databases">
        <title>Genome-scale model development and genomic sequencing of the oleaginous clade Lipomyces.</title>
        <authorList>
            <consortium name="Lawrence Berkeley National Laboratory"/>
            <person name="Czajka J.J."/>
            <person name="Han Y."/>
            <person name="Kim J."/>
            <person name="Mondo S.J."/>
            <person name="Hofstad B.A."/>
            <person name="Robles A."/>
            <person name="Haridas S."/>
            <person name="Riley R."/>
            <person name="LaButti K."/>
            <person name="Pangilinan J."/>
            <person name="Andreopoulos W."/>
            <person name="Lipzen A."/>
            <person name="Yan J."/>
            <person name="Wang M."/>
            <person name="Ng V."/>
            <person name="Grigoriev I.V."/>
            <person name="Spatafora J.W."/>
            <person name="Magnuson J.K."/>
            <person name="Baker S.E."/>
            <person name="Pomraning K.R."/>
        </authorList>
    </citation>
    <scope>NUCLEOTIDE SEQUENCE [LARGE SCALE GENOMIC DNA]</scope>
    <source>
        <strain evidence="1 2">Phaff 52-87</strain>
    </source>
</reference>